<accession>A0A8S5R747</accession>
<reference evidence="2" key="1">
    <citation type="journal article" date="2021" name="Proc. Natl. Acad. Sci. U.S.A.">
        <title>A Catalog of Tens of Thousands of Viruses from Human Metagenomes Reveals Hidden Associations with Chronic Diseases.</title>
        <authorList>
            <person name="Tisza M.J."/>
            <person name="Buck C.B."/>
        </authorList>
    </citation>
    <scope>NUCLEOTIDE SEQUENCE</scope>
    <source>
        <strain evidence="2">CtCsQ3</strain>
    </source>
</reference>
<evidence type="ECO:0000256" key="1">
    <source>
        <dbReference type="SAM" id="Phobius"/>
    </source>
</evidence>
<protein>
    <submittedName>
        <fullName evidence="2">Uncharacterized protein</fullName>
    </submittedName>
</protein>
<keyword evidence="1" id="KW-1133">Transmembrane helix</keyword>
<name>A0A8S5R747_9VIRU</name>
<keyword evidence="1" id="KW-0812">Transmembrane</keyword>
<keyword evidence="1" id="KW-0472">Membrane</keyword>
<evidence type="ECO:0000313" key="2">
    <source>
        <dbReference type="EMBL" id="DAE26889.1"/>
    </source>
</evidence>
<organism evidence="2">
    <name type="scientific">virus sp. ctCsQ3</name>
    <dbReference type="NCBI Taxonomy" id="2826794"/>
    <lineage>
        <taxon>Viruses</taxon>
    </lineage>
</organism>
<proteinExistence type="predicted"/>
<feature type="transmembrane region" description="Helical" evidence="1">
    <location>
        <begin position="17"/>
        <end position="43"/>
    </location>
</feature>
<sequence length="47" mass="5727">MNKAVIQRLFHLLYNRYLFFIVLLVILFVFYFLLQSLYCLLAIPLET</sequence>
<dbReference type="EMBL" id="BK015823">
    <property type="protein sequence ID" value="DAE26889.1"/>
    <property type="molecule type" value="Genomic_DNA"/>
</dbReference>